<feature type="region of interest" description="Disordered" evidence="1">
    <location>
        <begin position="84"/>
        <end position="108"/>
    </location>
</feature>
<keyword evidence="4" id="KW-1185">Reference proteome</keyword>
<feature type="compositionally biased region" description="Basic and acidic residues" evidence="1">
    <location>
        <begin position="97"/>
        <end position="108"/>
    </location>
</feature>
<accession>A0A024HH84</accession>
<dbReference type="OrthoDB" id="6900042at2"/>
<evidence type="ECO:0000313" key="4">
    <source>
        <dbReference type="Proteomes" id="UP000025241"/>
    </source>
</evidence>
<dbReference type="RefSeq" id="WP_043252052.1">
    <property type="nucleotide sequence ID" value="NZ_HG322950.1"/>
</dbReference>
<dbReference type="AlphaFoldDB" id="A0A024HH84"/>
<dbReference type="KEGG" id="pkc:PKB_2466"/>
<proteinExistence type="predicted"/>
<evidence type="ECO:0000313" key="3">
    <source>
        <dbReference type="EMBL" id="CDF83813.1"/>
    </source>
</evidence>
<evidence type="ECO:0008006" key="5">
    <source>
        <dbReference type="Google" id="ProtNLM"/>
    </source>
</evidence>
<dbReference type="EMBL" id="HG322950">
    <property type="protein sequence ID" value="CDF83813.1"/>
    <property type="molecule type" value="Genomic_DNA"/>
</dbReference>
<dbReference type="HOGENOM" id="CLU_2194683_0_0_6"/>
<organism evidence="3 4">
    <name type="scientific">Pseudomonas knackmussii (strain DSM 6978 / CCUG 54928 / LMG 23759 / B13)</name>
    <dbReference type="NCBI Taxonomy" id="1301098"/>
    <lineage>
        <taxon>Bacteria</taxon>
        <taxon>Pseudomonadati</taxon>
        <taxon>Pseudomonadota</taxon>
        <taxon>Gammaproteobacteria</taxon>
        <taxon>Pseudomonadales</taxon>
        <taxon>Pseudomonadaceae</taxon>
        <taxon>Pseudomonas</taxon>
    </lineage>
</organism>
<feature type="chain" id="PRO_5001533266" description="Secreted protein" evidence="2">
    <location>
        <begin position="25"/>
        <end position="108"/>
    </location>
</feature>
<reference evidence="3 4" key="2">
    <citation type="submission" date="2014-05" db="EMBL/GenBank/DDBJ databases">
        <title>Genome sequence of the 3-chlorobenzoate degrading bacterium Pseudomonas knackmussii B13 shows multiple evidence for horizontal gene transfer.</title>
        <authorList>
            <person name="Miyazaki R."/>
            <person name="Bertelli C."/>
            <person name="Falquet L."/>
            <person name="Robinson-Rechavi M."/>
            <person name="Gharib W."/>
            <person name="Roy S."/>
            <person name="Van der Meer J.R."/>
        </authorList>
    </citation>
    <scope>NUCLEOTIDE SEQUENCE [LARGE SCALE GENOMIC DNA]</scope>
    <source>
        <strain evidence="3 4">B13</strain>
    </source>
</reference>
<evidence type="ECO:0000256" key="1">
    <source>
        <dbReference type="SAM" id="MobiDB-lite"/>
    </source>
</evidence>
<keyword evidence="2" id="KW-0732">Signal</keyword>
<dbReference type="Proteomes" id="UP000025241">
    <property type="component" value="Chromosome I"/>
</dbReference>
<evidence type="ECO:0000256" key="2">
    <source>
        <dbReference type="SAM" id="SignalP"/>
    </source>
</evidence>
<gene>
    <name evidence="3" type="ORF">PKB_2466</name>
</gene>
<protein>
    <recommendedName>
        <fullName evidence="5">Secreted protein</fullName>
    </recommendedName>
</protein>
<dbReference type="PATRIC" id="fig|1301098.3.peg.2471"/>
<name>A0A024HH84_PSEKB</name>
<feature type="signal peptide" evidence="2">
    <location>
        <begin position="1"/>
        <end position="24"/>
    </location>
</feature>
<reference evidence="3 4" key="1">
    <citation type="submission" date="2013-03" db="EMBL/GenBank/DDBJ databases">
        <authorList>
            <person name="Linke B."/>
        </authorList>
    </citation>
    <scope>NUCLEOTIDE SEQUENCE [LARGE SCALE GENOMIC DNA]</scope>
    <source>
        <strain evidence="3 4">B13</strain>
    </source>
</reference>
<sequence>MRSLISNVAFIAMVMGTAAGPALAESGGDRVFDSHLGAQPLAAQEQPSDSAQRFAQMVEAQPTAAGPISAMQDADDVQYQAMQPPTDRALPHYATPIERDRDIYGTPK</sequence>